<proteinExistence type="predicted"/>
<sequence>MIQIQAKLVREPVYIAGDMIECIITFKNISQPCESTSPEVLAWASAQLHCYCSIDEGKVPMPANVRCDQLVSGNKETSFVPNQGEKGFVIYSSQPSILLCDLHLLPGDVKAFVYTERLPQFLPPSFNGQMVRYNHKISIGTQKMNAPSKLMKIPLKVIQINDFVYPERDNQDENLNPFLAPKPSLVDCAMEYLEDLTAPRQPSYFNITQGEHYVARFCLLKSNFRLGEDIVGTFDFSKATVPCVQYSVTLQSMEKTSNGKCTSMLSYGKAHEVCLYLKQTHMALPIPVHAAASFQTDIVELSWRLHFEFVMTPNDLKALPPELQEHTSTDWMPPKELDVNTMVWNLPVNIFPPHSAHAAVGLNLQREFFKVL</sequence>
<dbReference type="GeneID" id="100909215"/>
<name>A0AAJ6QRC6_9ACAR</name>
<evidence type="ECO:0000313" key="1">
    <source>
        <dbReference type="Proteomes" id="UP000694867"/>
    </source>
</evidence>
<organism evidence="1 2">
    <name type="scientific">Galendromus occidentalis</name>
    <name type="common">western predatory mite</name>
    <dbReference type="NCBI Taxonomy" id="34638"/>
    <lineage>
        <taxon>Eukaryota</taxon>
        <taxon>Metazoa</taxon>
        <taxon>Ecdysozoa</taxon>
        <taxon>Arthropoda</taxon>
        <taxon>Chelicerata</taxon>
        <taxon>Arachnida</taxon>
        <taxon>Acari</taxon>
        <taxon>Parasitiformes</taxon>
        <taxon>Mesostigmata</taxon>
        <taxon>Gamasina</taxon>
        <taxon>Phytoseioidea</taxon>
        <taxon>Phytoseiidae</taxon>
        <taxon>Typhlodrominae</taxon>
        <taxon>Galendromus</taxon>
    </lineage>
</organism>
<reference evidence="2" key="1">
    <citation type="submission" date="2025-08" db="UniProtKB">
        <authorList>
            <consortium name="RefSeq"/>
        </authorList>
    </citation>
    <scope>IDENTIFICATION</scope>
</reference>
<accession>A0AAJ6QRC6</accession>
<dbReference type="AlphaFoldDB" id="A0AAJ6QRC6"/>
<dbReference type="KEGG" id="goe:100909215"/>
<dbReference type="Proteomes" id="UP000694867">
    <property type="component" value="Unplaced"/>
</dbReference>
<dbReference type="RefSeq" id="XP_003743375.1">
    <property type="nucleotide sequence ID" value="XM_003743327.2"/>
</dbReference>
<protein>
    <submittedName>
        <fullName evidence="2">RAB6A-GEF complex partner protein 2</fullName>
    </submittedName>
</protein>
<evidence type="ECO:0000313" key="2">
    <source>
        <dbReference type="RefSeq" id="XP_003743375.1"/>
    </source>
</evidence>
<dbReference type="PANTHER" id="PTHR12507">
    <property type="entry name" value="REDUCED GROWTH PHENOTYPE 1 RGP1, YEAST -RELATED"/>
    <property type="match status" value="1"/>
</dbReference>
<gene>
    <name evidence="2" type="primary">LOC100909215</name>
</gene>
<keyword evidence="1" id="KW-1185">Reference proteome</keyword>
<dbReference type="InterPro" id="IPR014848">
    <property type="entry name" value="Rgp1"/>
</dbReference>
<dbReference type="Pfam" id="PF08737">
    <property type="entry name" value="Rgp1"/>
    <property type="match status" value="2"/>
</dbReference>